<organism evidence="1">
    <name type="scientific">Graphocephala atropunctata</name>
    <dbReference type="NCBI Taxonomy" id="36148"/>
    <lineage>
        <taxon>Eukaryota</taxon>
        <taxon>Metazoa</taxon>
        <taxon>Ecdysozoa</taxon>
        <taxon>Arthropoda</taxon>
        <taxon>Hexapoda</taxon>
        <taxon>Insecta</taxon>
        <taxon>Pterygota</taxon>
        <taxon>Neoptera</taxon>
        <taxon>Paraneoptera</taxon>
        <taxon>Hemiptera</taxon>
        <taxon>Auchenorrhyncha</taxon>
        <taxon>Membracoidea</taxon>
        <taxon>Cicadellidae</taxon>
        <taxon>Cicadellinae</taxon>
        <taxon>Cicadellini</taxon>
        <taxon>Graphocephala</taxon>
    </lineage>
</organism>
<reference evidence="1" key="1">
    <citation type="submission" date="2015-11" db="EMBL/GenBank/DDBJ databases">
        <title>De novo transcriptome assembly of four potential Pierce s Disease insect vectors from Arizona vineyards.</title>
        <authorList>
            <person name="Tassone E.E."/>
        </authorList>
    </citation>
    <scope>NUCLEOTIDE SEQUENCE</scope>
</reference>
<sequence>MSSTTLRHICWYSWPDAVITQIEHYHYNKQHKTPSSRSTHRQPTFHLDIIVYVSIKSQQGMSSTTLRHICWYSWPDAVITQIEHYHYNKQHKTPSPRSTHRQPTFHLDIIVYVSIKSRQGMNELHNPP</sequence>
<feature type="non-terminal residue" evidence="1">
    <location>
        <position position="128"/>
    </location>
</feature>
<evidence type="ECO:0000313" key="1">
    <source>
        <dbReference type="EMBL" id="JAT39558.1"/>
    </source>
</evidence>
<accession>A0A1B6MUG7</accession>
<name>A0A1B6MUG7_9HEMI</name>
<proteinExistence type="predicted"/>
<dbReference type="AlphaFoldDB" id="A0A1B6MUG7"/>
<protein>
    <submittedName>
        <fullName evidence="1">Uncharacterized protein</fullName>
    </submittedName>
</protein>
<gene>
    <name evidence="1" type="ORF">g.10960</name>
</gene>
<dbReference type="EMBL" id="GEBQ01000419">
    <property type="protein sequence ID" value="JAT39558.1"/>
    <property type="molecule type" value="Transcribed_RNA"/>
</dbReference>